<gene>
    <name evidence="5" type="ORF">SAMN04488561_4092</name>
</gene>
<dbReference type="Gene3D" id="3.40.50.720">
    <property type="entry name" value="NAD(P)-binding Rossmann-like Domain"/>
    <property type="match status" value="1"/>
</dbReference>
<accession>A0A1H5PEU8</accession>
<dbReference type="PIRSF" id="PIRSF000103">
    <property type="entry name" value="HIBADH"/>
    <property type="match status" value="1"/>
</dbReference>
<protein>
    <submittedName>
        <fullName evidence="5">3-hydroxyisobutyrate dehydrogenase</fullName>
    </submittedName>
</protein>
<dbReference type="InterPro" id="IPR013328">
    <property type="entry name" value="6PGD_dom2"/>
</dbReference>
<evidence type="ECO:0000313" key="6">
    <source>
        <dbReference type="Proteomes" id="UP000181980"/>
    </source>
</evidence>
<reference evidence="6" key="1">
    <citation type="submission" date="2016-10" db="EMBL/GenBank/DDBJ databases">
        <authorList>
            <person name="Varghese N."/>
            <person name="Submissions S."/>
        </authorList>
    </citation>
    <scope>NUCLEOTIDE SEQUENCE [LARGE SCALE GENOMIC DNA]</scope>
    <source>
        <strain evidence="6">DSM 45237</strain>
    </source>
</reference>
<keyword evidence="2" id="KW-0560">Oxidoreductase</keyword>
<sequence length="283" mass="28960">MGQALARAFLAHGHPTTVWNRSAAKGDALVAAGARRAASVADAVAGAGLVVVCVVDYAAARQLLEPAAAALRGRTVVNLTADTPDAARAMAAWAADHGVDYLDGSIMTPTITIDTPDAALIYSGPGDLYRRHAATLAALGGTQRHLGADPSRAAAFDVALLDLFWTAAAGMTHAFALAKAEGIDGADLVPLAEDMAGLLKASMAEHGARLDADRYDADIAELSTIAAGLEHVVTASERRGLDTAVQRAALAQMRRAIEAGHGGDDLSVLSAALLAEREAVSRA</sequence>
<dbReference type="GO" id="GO:0050661">
    <property type="term" value="F:NADP binding"/>
    <property type="evidence" value="ECO:0007669"/>
    <property type="project" value="InterPro"/>
</dbReference>
<feature type="domain" description="NADPH-dependent reductive aminase-like C-terminal" evidence="4">
    <location>
        <begin position="149"/>
        <end position="270"/>
    </location>
</feature>
<keyword evidence="6" id="KW-1185">Reference proteome</keyword>
<name>A0A1H5PEU8_9ACTN</name>
<dbReference type="PANTHER" id="PTHR43580">
    <property type="entry name" value="OXIDOREDUCTASE GLYR1-RELATED"/>
    <property type="match status" value="1"/>
</dbReference>
<dbReference type="InterPro" id="IPR036291">
    <property type="entry name" value="NAD(P)-bd_dom_sf"/>
</dbReference>
<organism evidence="5 6">
    <name type="scientific">Jiangella alba</name>
    <dbReference type="NCBI Taxonomy" id="561176"/>
    <lineage>
        <taxon>Bacteria</taxon>
        <taxon>Bacillati</taxon>
        <taxon>Actinomycetota</taxon>
        <taxon>Actinomycetes</taxon>
        <taxon>Jiangellales</taxon>
        <taxon>Jiangellaceae</taxon>
        <taxon>Jiangella</taxon>
    </lineage>
</organism>
<dbReference type="GO" id="GO:0016491">
    <property type="term" value="F:oxidoreductase activity"/>
    <property type="evidence" value="ECO:0007669"/>
    <property type="project" value="UniProtKB-KW"/>
</dbReference>
<dbReference type="Proteomes" id="UP000181980">
    <property type="component" value="Unassembled WGS sequence"/>
</dbReference>
<dbReference type="PANTHER" id="PTHR43580:SF2">
    <property type="entry name" value="CYTOKINE-LIKE NUCLEAR FACTOR N-PAC"/>
    <property type="match status" value="1"/>
</dbReference>
<dbReference type="InterPro" id="IPR006115">
    <property type="entry name" value="6PGDH_NADP-bd"/>
</dbReference>
<comment type="similarity">
    <text evidence="1">Belongs to the HIBADH-related family.</text>
</comment>
<evidence type="ECO:0000256" key="1">
    <source>
        <dbReference type="ARBA" id="ARBA00009080"/>
    </source>
</evidence>
<dbReference type="InterPro" id="IPR015815">
    <property type="entry name" value="HIBADH-related"/>
</dbReference>
<dbReference type="InterPro" id="IPR051265">
    <property type="entry name" value="HIBADH-related_NP60_sf"/>
</dbReference>
<dbReference type="STRING" id="561176.SAMN04488561_4092"/>
<dbReference type="SUPFAM" id="SSF51735">
    <property type="entry name" value="NAD(P)-binding Rossmann-fold domains"/>
    <property type="match status" value="1"/>
</dbReference>
<evidence type="ECO:0000259" key="4">
    <source>
        <dbReference type="Pfam" id="PF21761"/>
    </source>
</evidence>
<dbReference type="Gene3D" id="1.10.1040.10">
    <property type="entry name" value="N-(1-d-carboxylethyl)-l-norvaline Dehydrogenase, domain 2"/>
    <property type="match status" value="1"/>
</dbReference>
<dbReference type="InterPro" id="IPR048666">
    <property type="entry name" value="RedAm-like_C"/>
</dbReference>
<dbReference type="EMBL" id="FNUC01000004">
    <property type="protein sequence ID" value="SEF11567.1"/>
    <property type="molecule type" value="Genomic_DNA"/>
</dbReference>
<dbReference type="Pfam" id="PF03446">
    <property type="entry name" value="NAD_binding_2"/>
    <property type="match status" value="1"/>
</dbReference>
<evidence type="ECO:0000313" key="5">
    <source>
        <dbReference type="EMBL" id="SEF11567.1"/>
    </source>
</evidence>
<feature type="domain" description="6-phosphogluconate dehydrogenase NADP-binding" evidence="3">
    <location>
        <begin position="1"/>
        <end position="142"/>
    </location>
</feature>
<proteinExistence type="inferred from homology"/>
<evidence type="ECO:0000259" key="3">
    <source>
        <dbReference type="Pfam" id="PF03446"/>
    </source>
</evidence>
<dbReference type="Pfam" id="PF21761">
    <property type="entry name" value="RedAm-like_C"/>
    <property type="match status" value="1"/>
</dbReference>
<dbReference type="AlphaFoldDB" id="A0A1H5PEU8"/>
<evidence type="ECO:0000256" key="2">
    <source>
        <dbReference type="ARBA" id="ARBA00023002"/>
    </source>
</evidence>